<reference evidence="2" key="1">
    <citation type="journal article" date="2015" name="Nature">
        <title>Complex archaea that bridge the gap between prokaryotes and eukaryotes.</title>
        <authorList>
            <person name="Spang A."/>
            <person name="Saw J.H."/>
            <person name="Jorgensen S.L."/>
            <person name="Zaremba-Niedzwiedzka K."/>
            <person name="Martijn J."/>
            <person name="Lind A.E."/>
            <person name="van Eijk R."/>
            <person name="Schleper C."/>
            <person name="Guy L."/>
            <person name="Ettema T.J."/>
        </authorList>
    </citation>
    <scope>NUCLEOTIDE SEQUENCE</scope>
</reference>
<proteinExistence type="predicted"/>
<evidence type="ECO:0000256" key="1">
    <source>
        <dbReference type="SAM" id="MobiDB-lite"/>
    </source>
</evidence>
<accession>A0A0F9JY25</accession>
<feature type="compositionally biased region" description="Basic and acidic residues" evidence="1">
    <location>
        <begin position="83"/>
        <end position="95"/>
    </location>
</feature>
<organism evidence="2">
    <name type="scientific">marine sediment metagenome</name>
    <dbReference type="NCBI Taxonomy" id="412755"/>
    <lineage>
        <taxon>unclassified sequences</taxon>
        <taxon>metagenomes</taxon>
        <taxon>ecological metagenomes</taxon>
    </lineage>
</organism>
<sequence>MKKFLVILTVGFFNLTLVHIVLADHTGQPHEAGFGEIMIMGQGGWTKLDPLTGSAVIPTDKELDDRFRKMGPSRPRPGSLRNMGHDPDDRPNKDR</sequence>
<name>A0A0F9JY25_9ZZZZ</name>
<feature type="compositionally biased region" description="Basic and acidic residues" evidence="1">
    <location>
        <begin position="59"/>
        <end position="68"/>
    </location>
</feature>
<feature type="region of interest" description="Disordered" evidence="1">
    <location>
        <begin position="59"/>
        <end position="95"/>
    </location>
</feature>
<dbReference type="EMBL" id="LAZR01016601">
    <property type="protein sequence ID" value="KKM03788.1"/>
    <property type="molecule type" value="Genomic_DNA"/>
</dbReference>
<protein>
    <submittedName>
        <fullName evidence="2">Uncharacterized protein</fullName>
    </submittedName>
</protein>
<gene>
    <name evidence="2" type="ORF">LCGC14_1770940</name>
</gene>
<evidence type="ECO:0000313" key="2">
    <source>
        <dbReference type="EMBL" id="KKM03788.1"/>
    </source>
</evidence>
<dbReference type="AlphaFoldDB" id="A0A0F9JY25"/>
<comment type="caution">
    <text evidence="2">The sequence shown here is derived from an EMBL/GenBank/DDBJ whole genome shotgun (WGS) entry which is preliminary data.</text>
</comment>